<sequence length="439" mass="48903">MTVFHDKARNRWRYDFRLDGTRYSGYCVDPDTGQPATNKTEARRCEALVHATALKSKPASAAPTVFTVAQMFVAYATRKQALKDWPNKRVYVADLIHFFGPETAVAELTEQRIWEYIAWARSQPVMVYKGGPKARTPEERLKHYHPTDRNRADSTINRYLVTLGEALRIAHALRDGAGRLLLAELPKVPKLTEAQHLPRPVSDSDLEAIMAAAPPHLRDGMLLARLMGFRKAEVFGLTIDQVDFQQRGVWLEAASTKANRAEFIPANPEAMELLTHLVRQAREWRVTHLLTYQHGAKGERKPVKNPKRAWRTALEKVGLKHRFHDTKASFVTAVAHVAPAAVTQQLARHKSYETTRRYLRVADAAARQAVEAATMAALRVGTGPTSTQEFHTAPIDDALAADEAGKEKALEPLGSKAFPVLPELVGATGFEPATPRPPV</sequence>
<feature type="domain" description="Tyr recombinase" evidence="3">
    <location>
        <begin position="196"/>
        <end position="371"/>
    </location>
</feature>
<dbReference type="AlphaFoldDB" id="A0A1X7GMV0"/>
<dbReference type="InterPro" id="IPR002104">
    <property type="entry name" value="Integrase_catalytic"/>
</dbReference>
<evidence type="ECO:0000256" key="1">
    <source>
        <dbReference type="ARBA" id="ARBA00022908"/>
    </source>
</evidence>
<evidence type="ECO:0000313" key="4">
    <source>
        <dbReference type="EMBL" id="SMF72160.1"/>
    </source>
</evidence>
<dbReference type="GO" id="GO:0003677">
    <property type="term" value="F:DNA binding"/>
    <property type="evidence" value="ECO:0007669"/>
    <property type="project" value="InterPro"/>
</dbReference>
<dbReference type="GO" id="GO:0006310">
    <property type="term" value="P:DNA recombination"/>
    <property type="evidence" value="ECO:0007669"/>
    <property type="project" value="UniProtKB-KW"/>
</dbReference>
<dbReference type="GO" id="GO:0015074">
    <property type="term" value="P:DNA integration"/>
    <property type="evidence" value="ECO:0007669"/>
    <property type="project" value="UniProtKB-KW"/>
</dbReference>
<evidence type="ECO:0000259" key="3">
    <source>
        <dbReference type="PROSITE" id="PS51898"/>
    </source>
</evidence>
<protein>
    <submittedName>
        <fullName evidence="4">Site-specific recombinase XerD</fullName>
    </submittedName>
</protein>
<dbReference type="STRING" id="286727.SAMN02982917_4087"/>
<dbReference type="RefSeq" id="WP_085090633.1">
    <property type="nucleotide sequence ID" value="NZ_FXAK01000007.1"/>
</dbReference>
<dbReference type="Gene3D" id="1.10.443.10">
    <property type="entry name" value="Intergrase catalytic core"/>
    <property type="match status" value="1"/>
</dbReference>
<accession>A0A1X7GMV0</accession>
<dbReference type="PANTHER" id="PTHR30349">
    <property type="entry name" value="PHAGE INTEGRASE-RELATED"/>
    <property type="match status" value="1"/>
</dbReference>
<dbReference type="OrthoDB" id="67979at2"/>
<evidence type="ECO:0000256" key="2">
    <source>
        <dbReference type="ARBA" id="ARBA00023172"/>
    </source>
</evidence>
<reference evidence="4 5" key="1">
    <citation type="submission" date="2017-04" db="EMBL/GenBank/DDBJ databases">
        <authorList>
            <person name="Afonso C.L."/>
            <person name="Miller P.J."/>
            <person name="Scott M.A."/>
            <person name="Spackman E."/>
            <person name="Goraichik I."/>
            <person name="Dimitrov K.M."/>
            <person name="Suarez D.L."/>
            <person name="Swayne D.E."/>
        </authorList>
    </citation>
    <scope>NUCLEOTIDE SEQUENCE [LARGE SCALE GENOMIC DNA]</scope>
    <source>
        <strain evidence="4 5">A2P</strain>
    </source>
</reference>
<dbReference type="PROSITE" id="PS51898">
    <property type="entry name" value="TYR_RECOMBINASE"/>
    <property type="match status" value="1"/>
</dbReference>
<dbReference type="EMBL" id="FXAK01000007">
    <property type="protein sequence ID" value="SMF72160.1"/>
    <property type="molecule type" value="Genomic_DNA"/>
</dbReference>
<dbReference type="PANTHER" id="PTHR30349:SF64">
    <property type="entry name" value="PROPHAGE INTEGRASE INTD-RELATED"/>
    <property type="match status" value="1"/>
</dbReference>
<keyword evidence="2" id="KW-0233">DNA recombination</keyword>
<dbReference type="SUPFAM" id="SSF56349">
    <property type="entry name" value="DNA breaking-rejoining enzymes"/>
    <property type="match status" value="1"/>
</dbReference>
<gene>
    <name evidence="4" type="ORF">SAMN02982917_4087</name>
</gene>
<dbReference type="InterPro" id="IPR013762">
    <property type="entry name" value="Integrase-like_cat_sf"/>
</dbReference>
<dbReference type="Proteomes" id="UP000192936">
    <property type="component" value="Unassembled WGS sequence"/>
</dbReference>
<dbReference type="InterPro" id="IPR050090">
    <property type="entry name" value="Tyrosine_recombinase_XerCD"/>
</dbReference>
<dbReference type="InterPro" id="IPR011010">
    <property type="entry name" value="DNA_brk_join_enz"/>
</dbReference>
<keyword evidence="1" id="KW-0229">DNA integration</keyword>
<name>A0A1X7GMV0_9PROT</name>
<evidence type="ECO:0000313" key="5">
    <source>
        <dbReference type="Proteomes" id="UP000192936"/>
    </source>
</evidence>
<organism evidence="4 5">
    <name type="scientific">Azospirillum oryzae</name>
    <dbReference type="NCBI Taxonomy" id="286727"/>
    <lineage>
        <taxon>Bacteria</taxon>
        <taxon>Pseudomonadati</taxon>
        <taxon>Pseudomonadota</taxon>
        <taxon>Alphaproteobacteria</taxon>
        <taxon>Rhodospirillales</taxon>
        <taxon>Azospirillaceae</taxon>
        <taxon>Azospirillum</taxon>
    </lineage>
</organism>
<proteinExistence type="predicted"/>
<dbReference type="Pfam" id="PF00589">
    <property type="entry name" value="Phage_integrase"/>
    <property type="match status" value="1"/>
</dbReference>